<dbReference type="Proteomes" id="UP001305779">
    <property type="component" value="Unassembled WGS sequence"/>
</dbReference>
<keyword evidence="1 6" id="KW-0853">WD repeat</keyword>
<accession>A0ABR0ES12</accession>
<organism evidence="7 8">
    <name type="scientific">Zasmidium cellare</name>
    <name type="common">Wine cellar mold</name>
    <name type="synonym">Racodium cellare</name>
    <dbReference type="NCBI Taxonomy" id="395010"/>
    <lineage>
        <taxon>Eukaryota</taxon>
        <taxon>Fungi</taxon>
        <taxon>Dikarya</taxon>
        <taxon>Ascomycota</taxon>
        <taxon>Pezizomycotina</taxon>
        <taxon>Dothideomycetes</taxon>
        <taxon>Dothideomycetidae</taxon>
        <taxon>Mycosphaerellales</taxon>
        <taxon>Mycosphaerellaceae</taxon>
        <taxon>Zasmidium</taxon>
    </lineage>
</organism>
<evidence type="ECO:0000256" key="3">
    <source>
        <dbReference type="ARBA" id="ARBA00038415"/>
    </source>
</evidence>
<proteinExistence type="inferred from homology"/>
<dbReference type="PROSITE" id="PS50082">
    <property type="entry name" value="WD_REPEATS_2"/>
    <property type="match status" value="1"/>
</dbReference>
<dbReference type="Gene3D" id="2.130.10.10">
    <property type="entry name" value="YVTN repeat-like/Quinoprotein amine dehydrogenase"/>
    <property type="match status" value="2"/>
</dbReference>
<dbReference type="PROSITE" id="PS50294">
    <property type="entry name" value="WD_REPEATS_REGION"/>
    <property type="match status" value="1"/>
</dbReference>
<dbReference type="InterPro" id="IPR036322">
    <property type="entry name" value="WD40_repeat_dom_sf"/>
</dbReference>
<dbReference type="EMBL" id="JAXOVC010000003">
    <property type="protein sequence ID" value="KAK4504179.1"/>
    <property type="molecule type" value="Genomic_DNA"/>
</dbReference>
<dbReference type="InterPro" id="IPR001680">
    <property type="entry name" value="WD40_rpt"/>
</dbReference>
<evidence type="ECO:0000256" key="1">
    <source>
        <dbReference type="ARBA" id="ARBA00022574"/>
    </source>
</evidence>
<name>A0ABR0ES12_ZASCE</name>
<evidence type="ECO:0000313" key="7">
    <source>
        <dbReference type="EMBL" id="KAK4504179.1"/>
    </source>
</evidence>
<comment type="function">
    <text evidence="5">Involved in mitochondrial fission. Acts as an adapter protein required to form mitochondrial fission complexes. Formation of these complexes is required to promote constriction and fission of the mitochondrial compartment at a late step in mitochondrial division.</text>
</comment>
<keyword evidence="8" id="KW-1185">Reference proteome</keyword>
<evidence type="ECO:0000256" key="4">
    <source>
        <dbReference type="ARBA" id="ARBA00039789"/>
    </source>
</evidence>
<reference evidence="7 8" key="1">
    <citation type="journal article" date="2023" name="G3 (Bethesda)">
        <title>A chromosome-level genome assembly of Zasmidium syzygii isolated from banana leaves.</title>
        <authorList>
            <person name="van Westerhoven A.C."/>
            <person name="Mehrabi R."/>
            <person name="Talebi R."/>
            <person name="Steentjes M.B.F."/>
            <person name="Corcolon B."/>
            <person name="Chong P.A."/>
            <person name="Kema G.H.J."/>
            <person name="Seidl M.F."/>
        </authorList>
    </citation>
    <scope>NUCLEOTIDE SEQUENCE [LARGE SCALE GENOMIC DNA]</scope>
    <source>
        <strain evidence="7 8">P124</strain>
    </source>
</reference>
<dbReference type="PANTHER" id="PTHR22847:SF637">
    <property type="entry name" value="WD REPEAT DOMAIN 5B"/>
    <property type="match status" value="1"/>
</dbReference>
<feature type="repeat" description="WD" evidence="6">
    <location>
        <begin position="289"/>
        <end position="325"/>
    </location>
</feature>
<evidence type="ECO:0000313" key="8">
    <source>
        <dbReference type="Proteomes" id="UP001305779"/>
    </source>
</evidence>
<dbReference type="Pfam" id="PF00400">
    <property type="entry name" value="WD40"/>
    <property type="match status" value="1"/>
</dbReference>
<evidence type="ECO:0000256" key="6">
    <source>
        <dbReference type="PROSITE-ProRule" id="PRU00221"/>
    </source>
</evidence>
<evidence type="ECO:0000256" key="2">
    <source>
        <dbReference type="ARBA" id="ARBA00022737"/>
    </source>
</evidence>
<evidence type="ECO:0000256" key="5">
    <source>
        <dbReference type="ARBA" id="ARBA00043913"/>
    </source>
</evidence>
<comment type="similarity">
    <text evidence="3">Belongs to the WD repeat MDV1/CAF4 family.</text>
</comment>
<dbReference type="SMART" id="SM00320">
    <property type="entry name" value="WD40"/>
    <property type="match status" value="4"/>
</dbReference>
<sequence length="518" mass="57723">MAQNPLQANEDVFAPGLDEEPSFMDTNTFMKTYVLELEKEWDVDGVAPEWAPSMNEGPLEWGKEDRSMKLVDNTRDEAFLHDDQMAVSYDGKFIAISTEIVIRIYDMTDKELRAELVGHLGSVASLFFAPQVPDDQQNAKYILLSQGAGDSEMYNQEDDTIITWYLDHEGRSLTTTKPFELEALADRALSAMSTDLSQQHNLSTEAINDLRKGLLEALKTADIKNRQSSLPSFKGAFSSYDKNSISSDGTHLLTLTFNESTQSGTRPADRLPQITVRPLANPTEPLMTLQGHTDAIMWASFSPTNPSIIASAGWDGTYRIWNTSTTPPSTLHTIKPKGNPQNWSGAFSPDGRHILLSGTDNVAVYSVTTGSQLYNLTSCETFKLASWTRTLAWSPTSNTIALVSGSQILLWEPFNGNKCSAVVTHPSSGKDKKECMLDLFREFRSVKWLDNGKILAAKAAEGSWLLWDRERGVKWRFQKPQGAEGESWADGCAVLRREDGERVFVSLDADRVVREWVL</sequence>
<dbReference type="SUPFAM" id="SSF50978">
    <property type="entry name" value="WD40 repeat-like"/>
    <property type="match status" value="1"/>
</dbReference>
<comment type="caution">
    <text evidence="7">The sequence shown here is derived from an EMBL/GenBank/DDBJ whole genome shotgun (WGS) entry which is preliminary data.</text>
</comment>
<gene>
    <name evidence="7" type="ORF">PRZ48_005095</name>
</gene>
<protein>
    <recommendedName>
        <fullName evidence="4">Mitochondrial division protein 1</fullName>
    </recommendedName>
</protein>
<dbReference type="InterPro" id="IPR015943">
    <property type="entry name" value="WD40/YVTN_repeat-like_dom_sf"/>
</dbReference>
<dbReference type="PANTHER" id="PTHR22847">
    <property type="entry name" value="WD40 REPEAT PROTEIN"/>
    <property type="match status" value="1"/>
</dbReference>
<keyword evidence="2" id="KW-0677">Repeat</keyword>